<comment type="caution">
    <text evidence="2">The sequence shown here is derived from an EMBL/GenBank/DDBJ whole genome shotgun (WGS) entry which is preliminary data.</text>
</comment>
<name>A0ABR3ZX79_9LECA</name>
<feature type="compositionally biased region" description="Basic and acidic residues" evidence="1">
    <location>
        <begin position="15"/>
        <end position="32"/>
    </location>
</feature>
<sequence length="107" mass="12241">MNHVDDSSGSTSQRKRQESDRYTTSHQHGRDPMRIQVHATWGLSQDVLQLSQDFAWSSAGQILPSHRTTSNGKKKGNMTSGKKRFEDGRLCCYTFEHLHTFFLNAEN</sequence>
<feature type="region of interest" description="Disordered" evidence="1">
    <location>
        <begin position="1"/>
        <end position="32"/>
    </location>
</feature>
<evidence type="ECO:0000313" key="2">
    <source>
        <dbReference type="EMBL" id="KAL2037779.1"/>
    </source>
</evidence>
<organism evidence="2 3">
    <name type="scientific">Stereocaulon virgatum</name>
    <dbReference type="NCBI Taxonomy" id="373712"/>
    <lineage>
        <taxon>Eukaryota</taxon>
        <taxon>Fungi</taxon>
        <taxon>Dikarya</taxon>
        <taxon>Ascomycota</taxon>
        <taxon>Pezizomycotina</taxon>
        <taxon>Lecanoromycetes</taxon>
        <taxon>OSLEUM clade</taxon>
        <taxon>Lecanoromycetidae</taxon>
        <taxon>Lecanorales</taxon>
        <taxon>Lecanorineae</taxon>
        <taxon>Stereocaulaceae</taxon>
        <taxon>Stereocaulon</taxon>
    </lineage>
</organism>
<gene>
    <name evidence="2" type="ORF">N7G274_009504</name>
</gene>
<keyword evidence="3" id="KW-1185">Reference proteome</keyword>
<protein>
    <submittedName>
        <fullName evidence="2">Uncharacterized protein</fullName>
    </submittedName>
</protein>
<evidence type="ECO:0000313" key="3">
    <source>
        <dbReference type="Proteomes" id="UP001590950"/>
    </source>
</evidence>
<evidence type="ECO:0000256" key="1">
    <source>
        <dbReference type="SAM" id="MobiDB-lite"/>
    </source>
</evidence>
<proteinExistence type="predicted"/>
<dbReference type="Proteomes" id="UP001590950">
    <property type="component" value="Unassembled WGS sequence"/>
</dbReference>
<dbReference type="EMBL" id="JBEFKJ010000037">
    <property type="protein sequence ID" value="KAL2037779.1"/>
    <property type="molecule type" value="Genomic_DNA"/>
</dbReference>
<reference evidence="2 3" key="1">
    <citation type="submission" date="2024-09" db="EMBL/GenBank/DDBJ databases">
        <title>Rethinking Asexuality: The Enigmatic Case of Functional Sexual Genes in Lepraria (Stereocaulaceae).</title>
        <authorList>
            <person name="Doellman M."/>
            <person name="Sun Y."/>
            <person name="Barcenas-Pena A."/>
            <person name="Lumbsch H.T."/>
            <person name="Grewe F."/>
        </authorList>
    </citation>
    <scope>NUCLEOTIDE SEQUENCE [LARGE SCALE GENOMIC DNA]</scope>
    <source>
        <strain evidence="2 3">Mercado 3170</strain>
    </source>
</reference>
<accession>A0ABR3ZX79</accession>